<protein>
    <recommendedName>
        <fullName evidence="14">Peroxidase</fullName>
    </recommendedName>
</protein>
<evidence type="ECO:0000313" key="12">
    <source>
        <dbReference type="EMBL" id="OXM65888.1"/>
    </source>
</evidence>
<feature type="domain" description="Dyp-type peroxidase C-terminal" evidence="10">
    <location>
        <begin position="488"/>
        <end position="551"/>
    </location>
</feature>
<evidence type="ECO:0000256" key="1">
    <source>
        <dbReference type="ARBA" id="ARBA00001970"/>
    </source>
</evidence>
<dbReference type="GO" id="GO:0030638">
    <property type="term" value="P:polyketide metabolic process"/>
    <property type="evidence" value="ECO:0007669"/>
    <property type="project" value="InterPro"/>
</dbReference>
<evidence type="ECO:0000259" key="11">
    <source>
        <dbReference type="Pfam" id="PF21105"/>
    </source>
</evidence>
<dbReference type="InterPro" id="IPR009959">
    <property type="entry name" value="Cyclase_SnoaL-like"/>
</dbReference>
<keyword evidence="2" id="KW-0575">Peroxidase</keyword>
<dbReference type="PROSITE" id="PS51404">
    <property type="entry name" value="DYP_PEROXIDASE"/>
    <property type="match status" value="1"/>
</dbReference>
<keyword evidence="3" id="KW-0349">Heme</keyword>
<dbReference type="RefSeq" id="WP_093949250.1">
    <property type="nucleotide sequence ID" value="NZ_NMUL01000021.1"/>
</dbReference>
<dbReference type="SUPFAM" id="SSF54427">
    <property type="entry name" value="NTF2-like"/>
    <property type="match status" value="1"/>
</dbReference>
<gene>
    <name evidence="12" type="ORF">CF165_21115</name>
</gene>
<dbReference type="GO" id="GO:0004601">
    <property type="term" value="F:peroxidase activity"/>
    <property type="evidence" value="ECO:0007669"/>
    <property type="project" value="UniProtKB-KW"/>
</dbReference>
<evidence type="ECO:0000256" key="6">
    <source>
        <dbReference type="ARBA" id="ARBA00023002"/>
    </source>
</evidence>
<evidence type="ECO:0000256" key="4">
    <source>
        <dbReference type="ARBA" id="ARBA00022723"/>
    </source>
</evidence>
<proteinExistence type="inferred from homology"/>
<accession>A0A229T3W2</accession>
<evidence type="ECO:0000256" key="5">
    <source>
        <dbReference type="ARBA" id="ARBA00022729"/>
    </source>
</evidence>
<keyword evidence="13" id="KW-1185">Reference proteome</keyword>
<keyword evidence="4" id="KW-0479">Metal-binding</keyword>
<name>A0A229T3W2_9PSEU</name>
<comment type="cofactor">
    <cofactor evidence="1">
        <name>heme b</name>
        <dbReference type="ChEBI" id="CHEBI:60344"/>
    </cofactor>
</comment>
<reference evidence="13" key="1">
    <citation type="submission" date="2017-07" db="EMBL/GenBank/DDBJ databases">
        <title>Comparative genome mining reveals phylogenetic distribution patterns of secondary metabolites in Amycolatopsis.</title>
        <authorList>
            <person name="Adamek M."/>
            <person name="Alanjary M."/>
            <person name="Sales-Ortells H."/>
            <person name="Goodfellow M."/>
            <person name="Bull A.T."/>
            <person name="Kalinowski J."/>
            <person name="Ziemert N."/>
        </authorList>
    </citation>
    <scope>NUCLEOTIDE SEQUENCE [LARGE SCALE GENOMIC DNA]</scope>
    <source>
        <strain evidence="13">H5</strain>
    </source>
</reference>
<dbReference type="AlphaFoldDB" id="A0A229T3W2"/>
<dbReference type="EMBL" id="NMUL01000021">
    <property type="protein sequence ID" value="OXM65888.1"/>
    <property type="molecule type" value="Genomic_DNA"/>
</dbReference>
<feature type="domain" description="DyP dimeric alpha+beta barrel" evidence="11">
    <location>
        <begin position="141"/>
        <end position="288"/>
    </location>
</feature>
<dbReference type="PANTHER" id="PTHR30521:SF4">
    <property type="entry name" value="DEFERROCHELATASE"/>
    <property type="match status" value="1"/>
</dbReference>
<dbReference type="GO" id="GO:0005829">
    <property type="term" value="C:cytosol"/>
    <property type="evidence" value="ECO:0007669"/>
    <property type="project" value="TreeGrafter"/>
</dbReference>
<dbReference type="Pfam" id="PF21105">
    <property type="entry name" value="DyP_N"/>
    <property type="match status" value="1"/>
</dbReference>
<dbReference type="OrthoDB" id="236246at2"/>
<keyword evidence="7" id="KW-0408">Iron</keyword>
<dbReference type="InterPro" id="IPR049509">
    <property type="entry name" value="DyP_N"/>
</dbReference>
<dbReference type="InterPro" id="IPR006314">
    <property type="entry name" value="Dyp_peroxidase"/>
</dbReference>
<dbReference type="PANTHER" id="PTHR30521">
    <property type="entry name" value="DEFERROCHELATASE/PEROXIDASE"/>
    <property type="match status" value="1"/>
</dbReference>
<evidence type="ECO:0000256" key="9">
    <source>
        <dbReference type="SAM" id="MobiDB-lite"/>
    </source>
</evidence>
<dbReference type="Pfam" id="PF07366">
    <property type="entry name" value="SnoaL"/>
    <property type="match status" value="1"/>
</dbReference>
<evidence type="ECO:0000256" key="8">
    <source>
        <dbReference type="ARBA" id="ARBA00025737"/>
    </source>
</evidence>
<evidence type="ECO:0000256" key="7">
    <source>
        <dbReference type="ARBA" id="ARBA00023004"/>
    </source>
</evidence>
<dbReference type="Proteomes" id="UP000215199">
    <property type="component" value="Unassembled WGS sequence"/>
</dbReference>
<dbReference type="InterPro" id="IPR048328">
    <property type="entry name" value="Dyp_perox_C"/>
</dbReference>
<sequence length="621" mass="66433">MTAHTSVRTPADVVRSLIDTVYRSRDAGPLAGLVDPAARDALLDCARVLALLAGFPDGRLEIEDAVHETDSVVLRLTLRGTQTGPTAGHGPTGRLLALPVFGSYRVANARIVDAWQAWDTGEVGGPPVLTAGEPLVDLDELQGNVFPGFNKARLALVQFTITDAAAARRALAALADQVATAAEVLPFNRLFSALRSRRGAEPVSSTWCNVALSYPALRALATGAEQFADAAFRAGMRPRMAEAGVDLASWDDGAGADVLLLVASDDDDKLRAQVAEVAGLLDPGLRPVAEEYGARLAGQEPFGFQDGISQPGLRGRRSDVPWEPMTPRQNPVRPDEGKPGQALVWPGEFVFGYPAQPAGSTGTPVERTGAPGWARNGSFLVYGRFRQDPAEFRRFTGATAERLAATEPALAGLTGERLAALLVGRWRSGAPTIRAPWADDPVMAADRCADNDFAYRSPRQPLGDAAPGRCGGGGFPPAPADPGGLACPYAAHIRKSYPRDDIAPAEVQRHRMLRRGIPYTSSVDDQDRGLLFLSYQTSIEQQFEFVLKQWLANPKFRAPDEGEDLIVAPAFFGRHVFGLRVPSGDGVRTIPLEPERPWTALTGGGYFFAPSISTLRHLGGQ</sequence>
<dbReference type="InterPro" id="IPR011008">
    <property type="entry name" value="Dimeric_a/b-barrel"/>
</dbReference>
<evidence type="ECO:0000256" key="3">
    <source>
        <dbReference type="ARBA" id="ARBA00022617"/>
    </source>
</evidence>
<evidence type="ECO:0000259" key="10">
    <source>
        <dbReference type="Pfam" id="PF20628"/>
    </source>
</evidence>
<dbReference type="GO" id="GO:0046872">
    <property type="term" value="F:metal ion binding"/>
    <property type="evidence" value="ECO:0007669"/>
    <property type="project" value="UniProtKB-KW"/>
</dbReference>
<feature type="region of interest" description="Disordered" evidence="9">
    <location>
        <begin position="301"/>
        <end position="338"/>
    </location>
</feature>
<organism evidence="12 13">
    <name type="scientific">Amycolatopsis vastitatis</name>
    <dbReference type="NCBI Taxonomy" id="1905142"/>
    <lineage>
        <taxon>Bacteria</taxon>
        <taxon>Bacillati</taxon>
        <taxon>Actinomycetota</taxon>
        <taxon>Actinomycetes</taxon>
        <taxon>Pseudonocardiales</taxon>
        <taxon>Pseudonocardiaceae</taxon>
        <taxon>Amycolatopsis</taxon>
    </lineage>
</organism>
<comment type="caution">
    <text evidence="12">The sequence shown here is derived from an EMBL/GenBank/DDBJ whole genome shotgun (WGS) entry which is preliminary data.</text>
</comment>
<keyword evidence="6" id="KW-0560">Oxidoreductase</keyword>
<evidence type="ECO:0000256" key="2">
    <source>
        <dbReference type="ARBA" id="ARBA00022559"/>
    </source>
</evidence>
<dbReference type="SUPFAM" id="SSF54909">
    <property type="entry name" value="Dimeric alpha+beta barrel"/>
    <property type="match status" value="1"/>
</dbReference>
<evidence type="ECO:0000313" key="13">
    <source>
        <dbReference type="Proteomes" id="UP000215199"/>
    </source>
</evidence>
<dbReference type="InterPro" id="IPR032710">
    <property type="entry name" value="NTF2-like_dom_sf"/>
</dbReference>
<dbReference type="NCBIfam" id="TIGR01413">
    <property type="entry name" value="Dyp_perox_fam"/>
    <property type="match status" value="1"/>
</dbReference>
<comment type="similarity">
    <text evidence="8">Belongs to the DyP-type peroxidase family.</text>
</comment>
<dbReference type="Gene3D" id="3.10.450.50">
    <property type="match status" value="1"/>
</dbReference>
<dbReference type="Pfam" id="PF20628">
    <property type="entry name" value="Dyp_perox_C"/>
    <property type="match status" value="1"/>
</dbReference>
<evidence type="ECO:0008006" key="14">
    <source>
        <dbReference type="Google" id="ProtNLM"/>
    </source>
</evidence>
<keyword evidence="5" id="KW-0732">Signal</keyword>
<dbReference type="GO" id="GO:0020037">
    <property type="term" value="F:heme binding"/>
    <property type="evidence" value="ECO:0007669"/>
    <property type="project" value="InterPro"/>
</dbReference>